<dbReference type="AlphaFoldDB" id="A0A9Q3KGU2"/>
<evidence type="ECO:0000313" key="3">
    <source>
        <dbReference type="Proteomes" id="UP000765509"/>
    </source>
</evidence>
<reference evidence="2" key="1">
    <citation type="submission" date="2021-03" db="EMBL/GenBank/DDBJ databases">
        <title>Draft genome sequence of rust myrtle Austropuccinia psidii MF-1, a brazilian biotype.</title>
        <authorList>
            <person name="Quecine M.C."/>
            <person name="Pachon D.M.R."/>
            <person name="Bonatelli M.L."/>
            <person name="Correr F.H."/>
            <person name="Franceschini L.M."/>
            <person name="Leite T.F."/>
            <person name="Margarido G.R.A."/>
            <person name="Almeida C.A."/>
            <person name="Ferrarezi J.A."/>
            <person name="Labate C.A."/>
        </authorList>
    </citation>
    <scope>NUCLEOTIDE SEQUENCE</scope>
    <source>
        <strain evidence="2">MF-1</strain>
    </source>
</reference>
<evidence type="ECO:0000256" key="1">
    <source>
        <dbReference type="SAM" id="MobiDB-lite"/>
    </source>
</evidence>
<dbReference type="InterPro" id="IPR043128">
    <property type="entry name" value="Rev_trsase/Diguanyl_cyclase"/>
</dbReference>
<organism evidence="2 3">
    <name type="scientific">Austropuccinia psidii MF-1</name>
    <dbReference type="NCBI Taxonomy" id="1389203"/>
    <lineage>
        <taxon>Eukaryota</taxon>
        <taxon>Fungi</taxon>
        <taxon>Dikarya</taxon>
        <taxon>Basidiomycota</taxon>
        <taxon>Pucciniomycotina</taxon>
        <taxon>Pucciniomycetes</taxon>
        <taxon>Pucciniales</taxon>
        <taxon>Sphaerophragmiaceae</taxon>
        <taxon>Austropuccinia</taxon>
    </lineage>
</organism>
<comment type="caution">
    <text evidence="2">The sequence shown here is derived from an EMBL/GenBank/DDBJ whole genome shotgun (WGS) entry which is preliminary data.</text>
</comment>
<dbReference type="Proteomes" id="UP000765509">
    <property type="component" value="Unassembled WGS sequence"/>
</dbReference>
<evidence type="ECO:0000313" key="2">
    <source>
        <dbReference type="EMBL" id="MBW0581338.1"/>
    </source>
</evidence>
<dbReference type="OrthoDB" id="2506989at2759"/>
<dbReference type="Gene3D" id="3.10.10.10">
    <property type="entry name" value="HIV Type 1 Reverse Transcriptase, subunit A, domain 1"/>
    <property type="match status" value="1"/>
</dbReference>
<keyword evidence="3" id="KW-1185">Reference proteome</keyword>
<feature type="region of interest" description="Disordered" evidence="1">
    <location>
        <begin position="1"/>
        <end position="28"/>
    </location>
</feature>
<dbReference type="Gene3D" id="3.30.70.270">
    <property type="match status" value="1"/>
</dbReference>
<dbReference type="EMBL" id="AVOT02109771">
    <property type="protein sequence ID" value="MBW0581338.1"/>
    <property type="molecule type" value="Genomic_DNA"/>
</dbReference>
<protein>
    <submittedName>
        <fullName evidence="2">Uncharacterized protein</fullName>
    </submittedName>
</protein>
<accession>A0A9Q3KGU2</accession>
<dbReference type="InterPro" id="IPR043502">
    <property type="entry name" value="DNA/RNA_pol_sf"/>
</dbReference>
<sequence length="193" mass="21573">MLKDINPPLGRPPLSRDPYDTPLSPKPPKFMVTSKITQGRFELISFEPPGWLSEEEKSLLMSVIGLREKGIALSAEERGLLKHSYGKPYKIPLIPHTPWKKKPIPIPKPIIPQFIEVDLNKVTIKDAGLPQHIEEFVDAFSGRACYGLGDIMGGYDERELETSTRPLTKFETPLGRLKLTGLPQGETNSVAVY</sequence>
<name>A0A9Q3KGU2_9BASI</name>
<dbReference type="SUPFAM" id="SSF56672">
    <property type="entry name" value="DNA/RNA polymerases"/>
    <property type="match status" value="1"/>
</dbReference>
<gene>
    <name evidence="2" type="ORF">O181_121053</name>
</gene>
<proteinExistence type="predicted"/>